<gene>
    <name evidence="2" type="ORF">PPNO1_LOCUS7334</name>
</gene>
<organism evidence="2 3">
    <name type="scientific">Parascedosporium putredinis</name>
    <dbReference type="NCBI Taxonomy" id="1442378"/>
    <lineage>
        <taxon>Eukaryota</taxon>
        <taxon>Fungi</taxon>
        <taxon>Dikarya</taxon>
        <taxon>Ascomycota</taxon>
        <taxon>Pezizomycotina</taxon>
        <taxon>Sordariomycetes</taxon>
        <taxon>Hypocreomycetidae</taxon>
        <taxon>Microascales</taxon>
        <taxon>Microascaceae</taxon>
        <taxon>Parascedosporium</taxon>
    </lineage>
</organism>
<accession>A0A9P1H877</accession>
<dbReference type="EMBL" id="CALLCH030000016">
    <property type="protein sequence ID" value="CAI4217731.1"/>
    <property type="molecule type" value="Genomic_DNA"/>
</dbReference>
<dbReference type="AlphaFoldDB" id="A0A9P1H877"/>
<name>A0A9P1H877_9PEZI</name>
<evidence type="ECO:0000256" key="1">
    <source>
        <dbReference type="SAM" id="MobiDB-lite"/>
    </source>
</evidence>
<dbReference type="InterPro" id="IPR015947">
    <property type="entry name" value="PUA-like_sf"/>
</dbReference>
<proteinExistence type="predicted"/>
<dbReference type="SUPFAM" id="SSF88697">
    <property type="entry name" value="PUA domain-like"/>
    <property type="match status" value="1"/>
</dbReference>
<dbReference type="Proteomes" id="UP000838763">
    <property type="component" value="Unassembled WGS sequence"/>
</dbReference>
<protein>
    <submittedName>
        <fullName evidence="2">Uncharacterized protein</fullName>
    </submittedName>
</protein>
<sequence length="426" mass="47442">MPEDNESASRSEEYSDENKCSVPSQEKRPERSRVVTIPDSDDEAEDLDDGDNLDNPAREQTPTRHSLKAAKSGKRIEPGGEKQNEEDAYAVGEETQFALDLLASGTEGTLSTIQSGYQETSQNSSRKRPDPVKQTPRQTRKKATVTFSSPQFCPDEEDDHAAQHKTQVYTQMNSQRVDLAIIRAMPPPTDRSDIFISIHPQHVQKIVNGTKDHEFRTWKIPSTVSRIWIYVTKPESMLRYMACIGPAKVPGEIVNERGIGNAEFNKKAGKPGFAYEIEELYELNNPVPLKRMKDNGWVDAAPQKYAFVPPVVVSQLQANLRCQLLLDDDGEGPIFEDEINASQPKQSATLSQETGEVEAQLLSDIAYSTQHPHRTTGPTQPIFHDSGSPVRIPEGDFDLRTSQLVTASQLLPETLMRDDESGPPMG</sequence>
<feature type="compositionally biased region" description="Basic and acidic residues" evidence="1">
    <location>
        <begin position="74"/>
        <end position="85"/>
    </location>
</feature>
<feature type="region of interest" description="Disordered" evidence="1">
    <location>
        <begin position="1"/>
        <end position="86"/>
    </location>
</feature>
<evidence type="ECO:0000313" key="2">
    <source>
        <dbReference type="EMBL" id="CAI4217731.1"/>
    </source>
</evidence>
<reference evidence="2" key="1">
    <citation type="submission" date="2022-11" db="EMBL/GenBank/DDBJ databases">
        <authorList>
            <person name="Scott C."/>
            <person name="Bruce N."/>
        </authorList>
    </citation>
    <scope>NUCLEOTIDE SEQUENCE</scope>
</reference>
<feature type="compositionally biased region" description="Polar residues" evidence="1">
    <location>
        <begin position="114"/>
        <end position="124"/>
    </location>
</feature>
<dbReference type="OrthoDB" id="2149705at2759"/>
<feature type="compositionally biased region" description="Acidic residues" evidence="1">
    <location>
        <begin position="39"/>
        <end position="52"/>
    </location>
</feature>
<comment type="caution">
    <text evidence="2">The sequence shown here is derived from an EMBL/GenBank/DDBJ whole genome shotgun (WGS) entry which is preliminary data.</text>
</comment>
<feature type="compositionally biased region" description="Basic and acidic residues" evidence="1">
    <location>
        <begin position="7"/>
        <end position="33"/>
    </location>
</feature>
<keyword evidence="3" id="KW-1185">Reference proteome</keyword>
<feature type="region of interest" description="Disordered" evidence="1">
    <location>
        <begin position="114"/>
        <end position="144"/>
    </location>
</feature>
<evidence type="ECO:0000313" key="3">
    <source>
        <dbReference type="Proteomes" id="UP000838763"/>
    </source>
</evidence>